<keyword evidence="1 4" id="KW-0732">Signal</keyword>
<evidence type="ECO:0000259" key="6">
    <source>
        <dbReference type="Pfam" id="PF04453"/>
    </source>
</evidence>
<evidence type="ECO:0000313" key="7">
    <source>
        <dbReference type="EMBL" id="ARN24071.1"/>
    </source>
</evidence>
<dbReference type="STRING" id="946333.A4W93_26785"/>
<dbReference type="KEGG" id="rgu:A4W93_26785"/>
<feature type="domain" description="LptD C-terminal" evidence="6">
    <location>
        <begin position="314"/>
        <end position="678"/>
    </location>
</feature>
<dbReference type="GO" id="GO:0009279">
    <property type="term" value="C:cell outer membrane"/>
    <property type="evidence" value="ECO:0007669"/>
    <property type="project" value="UniProtKB-SubCell"/>
</dbReference>
<reference evidence="7 8" key="1">
    <citation type="submission" date="2016-04" db="EMBL/GenBank/DDBJ databases">
        <title>Complete genome sequence of natural rubber-degrading, novel Gram-negative bacterium, Rhizobacter gummiphilus strain NS21.</title>
        <authorList>
            <person name="Tabata M."/>
            <person name="Kasai D."/>
            <person name="Fukuda M."/>
        </authorList>
    </citation>
    <scope>NUCLEOTIDE SEQUENCE [LARGE SCALE GENOMIC DNA]</scope>
    <source>
        <strain evidence="7 8">NS21</strain>
    </source>
</reference>
<comment type="function">
    <text evidence="4">Together with LptE, is involved in the assembly of lipopolysaccharide (LPS) at the surface of the outer membrane.</text>
</comment>
<dbReference type="InterPro" id="IPR050218">
    <property type="entry name" value="LptD"/>
</dbReference>
<evidence type="ECO:0000256" key="2">
    <source>
        <dbReference type="ARBA" id="ARBA00023136"/>
    </source>
</evidence>
<dbReference type="Gene3D" id="2.60.450.10">
    <property type="entry name" value="Lipopolysaccharide (LPS) transport protein A like domain"/>
    <property type="match status" value="1"/>
</dbReference>
<dbReference type="GO" id="GO:1990351">
    <property type="term" value="C:transporter complex"/>
    <property type="evidence" value="ECO:0007669"/>
    <property type="project" value="TreeGrafter"/>
</dbReference>
<feature type="domain" description="Organic solvent tolerance-like N-terminal" evidence="5">
    <location>
        <begin position="57"/>
        <end position="98"/>
    </location>
</feature>
<dbReference type="InterPro" id="IPR020889">
    <property type="entry name" value="LipoPS_assembly_LptD"/>
</dbReference>
<feature type="signal peptide" evidence="4">
    <location>
        <begin position="1"/>
        <end position="32"/>
    </location>
</feature>
<dbReference type="Proteomes" id="UP000193427">
    <property type="component" value="Chromosome"/>
</dbReference>
<comment type="caution">
    <text evidence="4">Lacks conserved residue(s) required for the propagation of feature annotation.</text>
</comment>
<dbReference type="Pfam" id="PF04453">
    <property type="entry name" value="LptD"/>
    <property type="match status" value="1"/>
</dbReference>
<name>A0A1W6LIG9_9BURK</name>
<keyword evidence="8" id="KW-1185">Reference proteome</keyword>
<dbReference type="EMBL" id="CP015118">
    <property type="protein sequence ID" value="ARN24071.1"/>
    <property type="molecule type" value="Genomic_DNA"/>
</dbReference>
<gene>
    <name evidence="4" type="primary">lptD</name>
    <name evidence="7" type="ORF">A4W93_26785</name>
</gene>
<dbReference type="GO" id="GO:0043165">
    <property type="term" value="P:Gram-negative-bacterium-type cell outer membrane assembly"/>
    <property type="evidence" value="ECO:0007669"/>
    <property type="project" value="UniProtKB-UniRule"/>
</dbReference>
<sequence precursor="true">MSLPVAPPVSGVRRLCAGALLVAVAWAPAAWAQVRPAGAASAPAAGSSGSLKDQPVHVEADAIEGRPDQGVTATGDVKLRQGPMTLTADRVSYDQPTDTARGSGNVRLATDDGNWLSGPEVQIAVHQFEGFFSSPEYFIAPTRAGGRASRWDFHGRDHAEARDLTYTSCNRDDPEWLLTADHVELDFEKNEGRARGAVLRFYDVPILAAPTFTFPLSDDRKSGWLPPSPTLDSKGGFQFAMPYYWNIAPNRDMTLVPVISAKRGVGLESEFRYLQPAHEGIVRLHSLPNDALTGDSRGALRLLLEGALPGDTLYKLDGLRVSDNDYWKDFPRNVASLTPRLLGTDLTISRHFERWTPYARIKTWQVLQDSDLSEPLLVAPYDRLPQVGVRTVQPIPGGLQFGFETEYNRFANPHGYMGDPRVQELIAAGVAPRATGERVHALGSVSWPYLTPGWSFVPKFGVNAASYQLDQPIANGPYQGQTKVSRAIPSFSLDSAWTFERDADWFGRDVRQTLEPRVLYVRTAYRQQAGLPNFDSAVRDFNVDSIYTENAFSGVDRVSDANQVTAGVTTRVLDAQTGAENVRLGIAQRVLFSDQRVAPDDGDTITQSVSDVLLFGSSNLSKRWYLDAALQYSHDLRRMVRSVVGARYTAPDYRTVGLAYRYKAGETEQVDFSWQWPLYGPARRERLSGTGTSCGGGWYTAGRVNYSMLESRVTEAVAAVEYDSGCWVGRVLARRQSTSTREATTQVGLEVEFVGLSRLGTNNPTKVLKDNIPGYRPLRDDPDAPAAP</sequence>
<dbReference type="HAMAP" id="MF_01411">
    <property type="entry name" value="LPS_assembly_LptD"/>
    <property type="match status" value="1"/>
</dbReference>
<keyword evidence="2 4" id="KW-0472">Membrane</keyword>
<dbReference type="InterPro" id="IPR007543">
    <property type="entry name" value="LptD_C"/>
</dbReference>
<organism evidence="7 8">
    <name type="scientific">Piscinibacter gummiphilus</name>
    <dbReference type="NCBI Taxonomy" id="946333"/>
    <lineage>
        <taxon>Bacteria</taxon>
        <taxon>Pseudomonadati</taxon>
        <taxon>Pseudomonadota</taxon>
        <taxon>Betaproteobacteria</taxon>
        <taxon>Burkholderiales</taxon>
        <taxon>Sphaerotilaceae</taxon>
        <taxon>Piscinibacter</taxon>
    </lineage>
</organism>
<evidence type="ECO:0000259" key="5">
    <source>
        <dbReference type="Pfam" id="PF03968"/>
    </source>
</evidence>
<comment type="similarity">
    <text evidence="4">Belongs to the LptD family.</text>
</comment>
<dbReference type="Pfam" id="PF03968">
    <property type="entry name" value="LptD_N"/>
    <property type="match status" value="1"/>
</dbReference>
<evidence type="ECO:0000256" key="4">
    <source>
        <dbReference type="HAMAP-Rule" id="MF_01411"/>
    </source>
</evidence>
<dbReference type="PANTHER" id="PTHR30189">
    <property type="entry name" value="LPS-ASSEMBLY PROTEIN"/>
    <property type="match status" value="1"/>
</dbReference>
<evidence type="ECO:0000256" key="3">
    <source>
        <dbReference type="ARBA" id="ARBA00023237"/>
    </source>
</evidence>
<dbReference type="PANTHER" id="PTHR30189:SF1">
    <property type="entry name" value="LPS-ASSEMBLY PROTEIN LPTD"/>
    <property type="match status" value="1"/>
</dbReference>
<keyword evidence="3 4" id="KW-0998">Cell outer membrane</keyword>
<protein>
    <recommendedName>
        <fullName evidence="4">LPS-assembly protein LptD</fullName>
    </recommendedName>
</protein>
<comment type="subcellular location">
    <subcellularLocation>
        <location evidence="4">Cell outer membrane</location>
    </subcellularLocation>
</comment>
<evidence type="ECO:0000256" key="1">
    <source>
        <dbReference type="ARBA" id="ARBA00022729"/>
    </source>
</evidence>
<accession>A0A1W6LIG9</accession>
<proteinExistence type="inferred from homology"/>
<feature type="chain" id="PRO_5013412100" description="LPS-assembly protein LptD" evidence="4">
    <location>
        <begin position="33"/>
        <end position="788"/>
    </location>
</feature>
<comment type="subunit">
    <text evidence="4">Component of the lipopolysaccharide transport and assembly complex. Interacts with LptE and LptA.</text>
</comment>
<evidence type="ECO:0000313" key="8">
    <source>
        <dbReference type="Proteomes" id="UP000193427"/>
    </source>
</evidence>
<dbReference type="InterPro" id="IPR005653">
    <property type="entry name" value="OstA-like_N"/>
</dbReference>
<dbReference type="AlphaFoldDB" id="A0A1W6LIG9"/>
<dbReference type="GO" id="GO:0015920">
    <property type="term" value="P:lipopolysaccharide transport"/>
    <property type="evidence" value="ECO:0007669"/>
    <property type="project" value="InterPro"/>
</dbReference>